<dbReference type="PROSITE" id="PS50297">
    <property type="entry name" value="ANK_REP_REGION"/>
    <property type="match status" value="2"/>
</dbReference>
<protein>
    <submittedName>
        <fullName evidence="4">Ankyrin-1</fullName>
    </submittedName>
</protein>
<evidence type="ECO:0000256" key="3">
    <source>
        <dbReference type="PROSITE-ProRule" id="PRU00023"/>
    </source>
</evidence>
<gene>
    <name evidence="4" type="ORF">AM587_10010385</name>
</gene>
<dbReference type="SUPFAM" id="SSF48403">
    <property type="entry name" value="Ankyrin repeat"/>
    <property type="match status" value="1"/>
</dbReference>
<accession>A0A0W8CHA4</accession>
<dbReference type="STRING" id="4790.A0A0W8CHA4"/>
<sequence length="294" mass="33522">MESTTAKPDHEWIESRRRILVGSILAPSDKDQFIEASFATHFRRNLPEPGFWVAFNQACSFATDGIPWHQPRQLMLSYSLPQQINGKDSRGWSTVHVAAAYNHVNVLEALLNLGVSMNEADSRMGYTPLHLAASIDNIEVFKLLHESKKADFWKKAKNGYSILHVASTHGSEKCVKFLSMKFPDMKFHVDDILKESPAHKAAKHLHPHVYSHLTTLGARDDLENIEVCLNHTREYHLAAHRCFCKCLGRHRTQHVNTKHSVQLLTCKCININEKLFQPTQRQIALQQSTLRSSK</sequence>
<dbReference type="Gene3D" id="1.25.40.20">
    <property type="entry name" value="Ankyrin repeat-containing domain"/>
    <property type="match status" value="2"/>
</dbReference>
<feature type="repeat" description="ANK" evidence="3">
    <location>
        <begin position="90"/>
        <end position="122"/>
    </location>
</feature>
<dbReference type="PROSITE" id="PS50088">
    <property type="entry name" value="ANK_REPEAT"/>
    <property type="match status" value="2"/>
</dbReference>
<evidence type="ECO:0000313" key="4">
    <source>
        <dbReference type="EMBL" id="KUF83461.1"/>
    </source>
</evidence>
<dbReference type="SMART" id="SM00248">
    <property type="entry name" value="ANK"/>
    <property type="match status" value="4"/>
</dbReference>
<dbReference type="InterPro" id="IPR036770">
    <property type="entry name" value="Ankyrin_rpt-contain_sf"/>
</dbReference>
<dbReference type="Pfam" id="PF12796">
    <property type="entry name" value="Ank_2"/>
    <property type="match status" value="1"/>
</dbReference>
<evidence type="ECO:0000313" key="5">
    <source>
        <dbReference type="Proteomes" id="UP000052943"/>
    </source>
</evidence>
<keyword evidence="2 3" id="KW-0040">ANK repeat</keyword>
<dbReference type="Proteomes" id="UP000052943">
    <property type="component" value="Unassembled WGS sequence"/>
</dbReference>
<dbReference type="InterPro" id="IPR002110">
    <property type="entry name" value="Ankyrin_rpt"/>
</dbReference>
<organism evidence="4 5">
    <name type="scientific">Phytophthora nicotianae</name>
    <name type="common">Potato buckeye rot agent</name>
    <name type="synonym">Phytophthora parasitica</name>
    <dbReference type="NCBI Taxonomy" id="4792"/>
    <lineage>
        <taxon>Eukaryota</taxon>
        <taxon>Sar</taxon>
        <taxon>Stramenopiles</taxon>
        <taxon>Oomycota</taxon>
        <taxon>Peronosporomycetes</taxon>
        <taxon>Peronosporales</taxon>
        <taxon>Peronosporaceae</taxon>
        <taxon>Phytophthora</taxon>
    </lineage>
</organism>
<comment type="caution">
    <text evidence="4">The sequence shown here is derived from an EMBL/GenBank/DDBJ whole genome shotgun (WGS) entry which is preliminary data.</text>
</comment>
<dbReference type="PANTHER" id="PTHR24198">
    <property type="entry name" value="ANKYRIN REPEAT AND PROTEIN KINASE DOMAIN-CONTAINING PROTEIN"/>
    <property type="match status" value="1"/>
</dbReference>
<evidence type="ECO:0000256" key="1">
    <source>
        <dbReference type="ARBA" id="ARBA00022737"/>
    </source>
</evidence>
<feature type="repeat" description="ANK" evidence="3">
    <location>
        <begin position="124"/>
        <end position="144"/>
    </location>
</feature>
<proteinExistence type="predicted"/>
<dbReference type="EMBL" id="LNFO01003241">
    <property type="protein sequence ID" value="KUF83461.1"/>
    <property type="molecule type" value="Genomic_DNA"/>
</dbReference>
<keyword evidence="1" id="KW-0677">Repeat</keyword>
<name>A0A0W8CHA4_PHYNI</name>
<dbReference type="OrthoDB" id="194358at2759"/>
<evidence type="ECO:0000256" key="2">
    <source>
        <dbReference type="ARBA" id="ARBA00023043"/>
    </source>
</evidence>
<reference evidence="4 5" key="1">
    <citation type="submission" date="2015-11" db="EMBL/GenBank/DDBJ databases">
        <title>Genomes and virulence difference between two physiological races of Phytophthora nicotianae.</title>
        <authorList>
            <person name="Liu H."/>
            <person name="Ma X."/>
            <person name="Yu H."/>
            <person name="Fang D."/>
            <person name="Li Y."/>
            <person name="Wang X."/>
            <person name="Wang W."/>
            <person name="Dong Y."/>
            <person name="Xiao B."/>
        </authorList>
    </citation>
    <scope>NUCLEOTIDE SEQUENCE [LARGE SCALE GENOMIC DNA]</scope>
    <source>
        <strain evidence="5">race 0</strain>
    </source>
</reference>
<dbReference type="PANTHER" id="PTHR24198:SF165">
    <property type="entry name" value="ANKYRIN REPEAT-CONTAINING PROTEIN-RELATED"/>
    <property type="match status" value="1"/>
</dbReference>
<dbReference type="AlphaFoldDB" id="A0A0W8CHA4"/>